<dbReference type="Gene3D" id="3.40.50.720">
    <property type="entry name" value="NAD(P)-binding Rossmann-like Domain"/>
    <property type="match status" value="1"/>
</dbReference>
<accession>A0A2A9E6I2</accession>
<name>A0A2A9E6I2_9MICO</name>
<dbReference type="Pfam" id="PF00899">
    <property type="entry name" value="ThiF"/>
    <property type="match status" value="1"/>
</dbReference>
<feature type="domain" description="THIF-type NAD/FAD binding fold" evidence="1">
    <location>
        <begin position="121"/>
        <end position="335"/>
    </location>
</feature>
<dbReference type="InterPro" id="IPR000594">
    <property type="entry name" value="ThiF_NAD_FAD-bd"/>
</dbReference>
<dbReference type="InterPro" id="IPR035985">
    <property type="entry name" value="Ubiquitin-activating_enz"/>
</dbReference>
<dbReference type="RefSeq" id="WP_098454995.1">
    <property type="nucleotide sequence ID" value="NZ_PDJG01000001.1"/>
</dbReference>
<comment type="caution">
    <text evidence="2">The sequence shown here is derived from an EMBL/GenBank/DDBJ whole genome shotgun (WGS) entry which is preliminary data.</text>
</comment>
<sequence length="343" mass="36283">MRLRSNLRVLERGRGQLQLGADPRWAMLLTDLTEPEREMLLRLRDPDRPSTSTLIDKAALRGVSADRLRALLALLDEAGLLVRTPRAGDGPRVPSALLDDAAAIETALPGTPGAQTFTDRRNAVVAVSGLGRLGMVVAGTLAAGGIGTLLLDDTRPVRPADVGVGGFRERDVGAPRARAAAEVMMRAYPSTRTGSGRADAPDVVVMVFEEAADPVRTARLMAEGVPHLAVTIREADVVVGPFVDPGQSPCLTCLDLHRTDQDSLWPELATQLRRAGRLAPAGLDTSLAALAGAMAAAHVLARVDGYRPATAGASIEMSIPDALPRMRSWEMHPGCGCIDVSPR</sequence>
<organism evidence="2 3">
    <name type="scientific">Sanguibacter antarcticus</name>
    <dbReference type="NCBI Taxonomy" id="372484"/>
    <lineage>
        <taxon>Bacteria</taxon>
        <taxon>Bacillati</taxon>
        <taxon>Actinomycetota</taxon>
        <taxon>Actinomycetes</taxon>
        <taxon>Micrococcales</taxon>
        <taxon>Sanguibacteraceae</taxon>
        <taxon>Sanguibacter</taxon>
    </lineage>
</organism>
<dbReference type="OrthoDB" id="4426339at2"/>
<gene>
    <name evidence="2" type="ORF">ATL42_1746</name>
</gene>
<reference evidence="2 3" key="1">
    <citation type="submission" date="2017-10" db="EMBL/GenBank/DDBJ databases">
        <title>Sequencing the genomes of 1000 actinobacteria strains.</title>
        <authorList>
            <person name="Klenk H.-P."/>
        </authorList>
    </citation>
    <scope>NUCLEOTIDE SEQUENCE [LARGE SCALE GENOMIC DNA]</scope>
    <source>
        <strain evidence="2 3">DSM 18966</strain>
    </source>
</reference>
<dbReference type="AlphaFoldDB" id="A0A2A9E6I2"/>
<proteinExistence type="predicted"/>
<dbReference type="SUPFAM" id="SSF69572">
    <property type="entry name" value="Activating enzymes of the ubiquitin-like proteins"/>
    <property type="match status" value="1"/>
</dbReference>
<evidence type="ECO:0000313" key="2">
    <source>
        <dbReference type="EMBL" id="PFG33852.1"/>
    </source>
</evidence>
<dbReference type="EMBL" id="PDJG01000001">
    <property type="protein sequence ID" value="PFG33852.1"/>
    <property type="molecule type" value="Genomic_DNA"/>
</dbReference>
<keyword evidence="3" id="KW-1185">Reference proteome</keyword>
<dbReference type="GO" id="GO:0008641">
    <property type="term" value="F:ubiquitin-like modifier activating enzyme activity"/>
    <property type="evidence" value="ECO:0007669"/>
    <property type="project" value="InterPro"/>
</dbReference>
<evidence type="ECO:0000313" key="3">
    <source>
        <dbReference type="Proteomes" id="UP000225548"/>
    </source>
</evidence>
<dbReference type="Proteomes" id="UP000225548">
    <property type="component" value="Unassembled WGS sequence"/>
</dbReference>
<evidence type="ECO:0000259" key="1">
    <source>
        <dbReference type="Pfam" id="PF00899"/>
    </source>
</evidence>
<protein>
    <submittedName>
        <fullName evidence="2">Bacteriocin biosynthesis cyclodehydratase domain-containing protein</fullName>
    </submittedName>
</protein>